<gene>
    <name evidence="1" type="ORF">M2283_003191</name>
</gene>
<evidence type="ECO:0000313" key="2">
    <source>
        <dbReference type="Proteomes" id="UP001160499"/>
    </source>
</evidence>
<dbReference type="RefSeq" id="WP_280876844.1">
    <property type="nucleotide sequence ID" value="NZ_JARXVH010000004.1"/>
</dbReference>
<proteinExistence type="predicted"/>
<evidence type="ECO:0000313" key="1">
    <source>
        <dbReference type="EMBL" id="MDH6215887.1"/>
    </source>
</evidence>
<reference evidence="1 2" key="1">
    <citation type="submission" date="2023-04" db="EMBL/GenBank/DDBJ databases">
        <title>Forest soil microbial communities from Buena Vista Peninsula, Colon Province, Panama.</title>
        <authorList>
            <person name="Bouskill N."/>
        </authorList>
    </citation>
    <scope>NUCLEOTIDE SEQUENCE [LARGE SCALE GENOMIC DNA]</scope>
    <source>
        <strain evidence="1 2">GGS1</strain>
    </source>
</reference>
<dbReference type="Proteomes" id="UP001160499">
    <property type="component" value="Unassembled WGS sequence"/>
</dbReference>
<dbReference type="EMBL" id="JARXVH010000004">
    <property type="protein sequence ID" value="MDH6215887.1"/>
    <property type="molecule type" value="Genomic_DNA"/>
</dbReference>
<protein>
    <submittedName>
        <fullName evidence="1">Uncharacterized protein</fullName>
    </submittedName>
</protein>
<sequence length="104" mass="11704">MGAFNTAVVPRLHGCLGCGDEEPMTLQFHFGHAWQDTYRIGERLRWGGNDKGTPGQERAEAIGYQEPCATCGLDEDREYVLVFEHDVLTGGYRYALPEDLVRLE</sequence>
<name>A0ABT6LHU1_9ACTN</name>
<keyword evidence="2" id="KW-1185">Reference proteome</keyword>
<comment type="caution">
    <text evidence="1">The sequence shown here is derived from an EMBL/GenBank/DDBJ whole genome shotgun (WGS) entry which is preliminary data.</text>
</comment>
<organism evidence="1 2">
    <name type="scientific">Streptomyces pseudovenezuelae</name>
    <dbReference type="NCBI Taxonomy" id="67350"/>
    <lineage>
        <taxon>Bacteria</taxon>
        <taxon>Bacillati</taxon>
        <taxon>Actinomycetota</taxon>
        <taxon>Actinomycetes</taxon>
        <taxon>Kitasatosporales</taxon>
        <taxon>Streptomycetaceae</taxon>
        <taxon>Streptomyces</taxon>
        <taxon>Streptomyces aurantiacus group</taxon>
    </lineage>
</organism>
<accession>A0ABT6LHU1</accession>